<name>A0A6L2KU79_TANCI</name>
<keyword evidence="3" id="KW-0695">RNA-directed DNA polymerase</keyword>
<accession>A0A6L2KU79</accession>
<proteinExistence type="predicted"/>
<feature type="compositionally biased region" description="Low complexity" evidence="1">
    <location>
        <begin position="373"/>
        <end position="383"/>
    </location>
</feature>
<keyword evidence="3" id="KW-0548">Nucleotidyltransferase</keyword>
<dbReference type="AlphaFoldDB" id="A0A6L2KU79"/>
<dbReference type="PANTHER" id="PTHR15503:SF45">
    <property type="entry name" value="RNA-DIRECTED DNA POLYMERASE HOMOLOG"/>
    <property type="match status" value="1"/>
</dbReference>
<feature type="compositionally biased region" description="Basic and acidic residues" evidence="1">
    <location>
        <begin position="46"/>
        <end position="64"/>
    </location>
</feature>
<dbReference type="Gene3D" id="3.10.10.10">
    <property type="entry name" value="HIV Type 1 Reverse Transcriptase, subunit A, domain 1"/>
    <property type="match status" value="1"/>
</dbReference>
<organism evidence="3">
    <name type="scientific">Tanacetum cinerariifolium</name>
    <name type="common">Dalmatian daisy</name>
    <name type="synonym">Chrysanthemum cinerariifolium</name>
    <dbReference type="NCBI Taxonomy" id="118510"/>
    <lineage>
        <taxon>Eukaryota</taxon>
        <taxon>Viridiplantae</taxon>
        <taxon>Streptophyta</taxon>
        <taxon>Embryophyta</taxon>
        <taxon>Tracheophyta</taxon>
        <taxon>Spermatophyta</taxon>
        <taxon>Magnoliopsida</taxon>
        <taxon>eudicotyledons</taxon>
        <taxon>Gunneridae</taxon>
        <taxon>Pentapetalae</taxon>
        <taxon>asterids</taxon>
        <taxon>campanulids</taxon>
        <taxon>Asterales</taxon>
        <taxon>Asteraceae</taxon>
        <taxon>Asteroideae</taxon>
        <taxon>Anthemideae</taxon>
        <taxon>Anthemidinae</taxon>
        <taxon>Tanacetum</taxon>
    </lineage>
</organism>
<protein>
    <submittedName>
        <fullName evidence="3">Putative reverse transcriptase domain-containing protein</fullName>
    </submittedName>
</protein>
<dbReference type="PANTHER" id="PTHR15503">
    <property type="entry name" value="LDOC1 RELATED"/>
    <property type="match status" value="1"/>
</dbReference>
<dbReference type="SUPFAM" id="SSF56672">
    <property type="entry name" value="DNA/RNA polymerases"/>
    <property type="match status" value="1"/>
</dbReference>
<dbReference type="EMBL" id="BKCJ010003130">
    <property type="protein sequence ID" value="GEU53163.1"/>
    <property type="molecule type" value="Genomic_DNA"/>
</dbReference>
<sequence>MANPLPLGHNADLPKAELEDVLAKNPKDDKEEELEEEESEEEEMDDPKIIHPYKEMDPHNRPTPDYDSEPEEAVAPVGRSTLKLLPPIRKFSSTFYVREGSSSTTFTANHRKVFAPMPLGKNVDALHSKVKSSRDEGSDVRTKNKKLKTMLKTAEESVEYHRKSAEYYRYNLARVSWHHHHLRRWSVEIQGLLPLHMRYRETPYVAPIVLVVPVAHDDPNDKMLLNDSSLKESMQLWSWTMLQEAQVIMLGMLVELGAKRIMIEEFCSAEEIQRLENELWNLKVKDLNITTYTQCFNELVLLCPEIVPTEKKKVEAYIHGLSDKIKGETTSSKPVNLNEVVCMAHILMEQNIEARAKRVAEGNKRRWENIQSGNRNNNNNRGNYWDNTHHHQYNNQRQGNARAMTTAQNENVDQAGPALKCDRCGVYHFNRCPIKCNKCGKVVIRPKTIEERQWLLVQIPSRFWSTTNVEKVAMQGIVAQKEIINEARKYIERGCQLFVAHVTEKEPAERRLEDVPIIRNFPEVFPDDLPGLLPPWQVEFGIELVPGVAPVARASYRLAPSEIKELANQLQELLEKGFIWPSSSPWEL</sequence>
<gene>
    <name evidence="3" type="ORF">Tci_025141</name>
</gene>
<feature type="compositionally biased region" description="Acidic residues" evidence="1">
    <location>
        <begin position="30"/>
        <end position="45"/>
    </location>
</feature>
<feature type="region of interest" description="Disordered" evidence="1">
    <location>
        <begin position="369"/>
        <end position="389"/>
    </location>
</feature>
<reference evidence="3" key="1">
    <citation type="journal article" date="2019" name="Sci. Rep.">
        <title>Draft genome of Tanacetum cinerariifolium, the natural source of mosquito coil.</title>
        <authorList>
            <person name="Yamashiro T."/>
            <person name="Shiraishi A."/>
            <person name="Satake H."/>
            <person name="Nakayama K."/>
        </authorList>
    </citation>
    <scope>NUCLEOTIDE SEQUENCE</scope>
</reference>
<dbReference type="InterPro" id="IPR045358">
    <property type="entry name" value="Ty3_capsid"/>
</dbReference>
<comment type="caution">
    <text evidence="3">The sequence shown here is derived from an EMBL/GenBank/DDBJ whole genome shotgun (WGS) entry which is preliminary data.</text>
</comment>
<feature type="domain" description="Ty3 transposon capsid-like protein" evidence="2">
    <location>
        <begin position="262"/>
        <end position="348"/>
    </location>
</feature>
<evidence type="ECO:0000313" key="3">
    <source>
        <dbReference type="EMBL" id="GEU53163.1"/>
    </source>
</evidence>
<keyword evidence="3" id="KW-0808">Transferase</keyword>
<dbReference type="InterPro" id="IPR043502">
    <property type="entry name" value="DNA/RNA_pol_sf"/>
</dbReference>
<evidence type="ECO:0000256" key="1">
    <source>
        <dbReference type="SAM" id="MobiDB-lite"/>
    </source>
</evidence>
<dbReference type="InterPro" id="IPR032567">
    <property type="entry name" value="RTL1-rel"/>
</dbReference>
<dbReference type="Pfam" id="PF19259">
    <property type="entry name" value="Ty3_capsid"/>
    <property type="match status" value="1"/>
</dbReference>
<evidence type="ECO:0000259" key="2">
    <source>
        <dbReference type="Pfam" id="PF19259"/>
    </source>
</evidence>
<feature type="compositionally biased region" description="Basic and acidic residues" evidence="1">
    <location>
        <begin position="12"/>
        <end position="29"/>
    </location>
</feature>
<dbReference type="GO" id="GO:0003964">
    <property type="term" value="F:RNA-directed DNA polymerase activity"/>
    <property type="evidence" value="ECO:0007669"/>
    <property type="project" value="UniProtKB-KW"/>
</dbReference>
<feature type="region of interest" description="Disordered" evidence="1">
    <location>
        <begin position="1"/>
        <end position="75"/>
    </location>
</feature>